<keyword evidence="1" id="KW-0175">Coiled coil</keyword>
<dbReference type="Proteomes" id="UP000593562">
    <property type="component" value="Unassembled WGS sequence"/>
</dbReference>
<evidence type="ECO:0000256" key="1">
    <source>
        <dbReference type="SAM" id="Coils"/>
    </source>
</evidence>
<feature type="coiled-coil region" evidence="1">
    <location>
        <begin position="198"/>
        <end position="225"/>
    </location>
</feature>
<feature type="coiled-coil region" evidence="1">
    <location>
        <begin position="88"/>
        <end position="150"/>
    </location>
</feature>
<sequence length="239" mass="26983">MDALDIAALSKAVEGENLSNLLEDNIAVAGRTDSWMLNHTSQDEIHEAVLAQPNQVGTSRGANLWRKAALGIAQDRIARKRLSDKAYRERCKEGKNKMQDELDKLTVENKLVKFANQSIRTEIDSMNLKLQSAAQETKQLQSAMNKLRRQNGCQQVLMEAFLQKMVGSRDGDHRLDKLTHEITKLRQNVVFTGWMGETMQLLNRVAELEHQNRDLKVQVQALCEKISNDKDVEGSSSIV</sequence>
<proteinExistence type="predicted"/>
<dbReference type="AlphaFoldDB" id="A0A7J7D7T1"/>
<evidence type="ECO:0000313" key="2">
    <source>
        <dbReference type="EMBL" id="KAF5742383.1"/>
    </source>
</evidence>
<dbReference type="InParanoid" id="A0A7J7D7T1"/>
<gene>
    <name evidence="2" type="ORF">HS088_TW09G00430</name>
</gene>
<dbReference type="EMBL" id="JAAARO010000009">
    <property type="protein sequence ID" value="KAF5742383.1"/>
    <property type="molecule type" value="Genomic_DNA"/>
</dbReference>
<organism evidence="2 3">
    <name type="scientific">Tripterygium wilfordii</name>
    <name type="common">Thunder God vine</name>
    <dbReference type="NCBI Taxonomy" id="458696"/>
    <lineage>
        <taxon>Eukaryota</taxon>
        <taxon>Viridiplantae</taxon>
        <taxon>Streptophyta</taxon>
        <taxon>Embryophyta</taxon>
        <taxon>Tracheophyta</taxon>
        <taxon>Spermatophyta</taxon>
        <taxon>Magnoliopsida</taxon>
        <taxon>eudicotyledons</taxon>
        <taxon>Gunneridae</taxon>
        <taxon>Pentapetalae</taxon>
        <taxon>rosids</taxon>
        <taxon>fabids</taxon>
        <taxon>Celastrales</taxon>
        <taxon>Celastraceae</taxon>
        <taxon>Tripterygium</taxon>
    </lineage>
</organism>
<keyword evidence="3" id="KW-1185">Reference proteome</keyword>
<dbReference type="OrthoDB" id="848955at2759"/>
<name>A0A7J7D7T1_TRIWF</name>
<protein>
    <submittedName>
        <fullName evidence="2">Uncharacterized protein</fullName>
    </submittedName>
</protein>
<comment type="caution">
    <text evidence="2">The sequence shown here is derived from an EMBL/GenBank/DDBJ whole genome shotgun (WGS) entry which is preliminary data.</text>
</comment>
<accession>A0A7J7D7T1</accession>
<reference evidence="2 3" key="1">
    <citation type="journal article" date="2020" name="Nat. Commun.">
        <title>Genome of Tripterygium wilfordii and identification of cytochrome P450 involved in triptolide biosynthesis.</title>
        <authorList>
            <person name="Tu L."/>
            <person name="Su P."/>
            <person name="Zhang Z."/>
            <person name="Gao L."/>
            <person name="Wang J."/>
            <person name="Hu T."/>
            <person name="Zhou J."/>
            <person name="Zhang Y."/>
            <person name="Zhao Y."/>
            <person name="Liu Y."/>
            <person name="Song Y."/>
            <person name="Tong Y."/>
            <person name="Lu Y."/>
            <person name="Yang J."/>
            <person name="Xu C."/>
            <person name="Jia M."/>
            <person name="Peters R.J."/>
            <person name="Huang L."/>
            <person name="Gao W."/>
        </authorList>
    </citation>
    <scope>NUCLEOTIDE SEQUENCE [LARGE SCALE GENOMIC DNA]</scope>
    <source>
        <strain evidence="3">cv. XIE 37</strain>
        <tissue evidence="2">Leaf</tissue>
    </source>
</reference>
<evidence type="ECO:0000313" key="3">
    <source>
        <dbReference type="Proteomes" id="UP000593562"/>
    </source>
</evidence>